<evidence type="ECO:0000313" key="2">
    <source>
        <dbReference type="EMBL" id="KGX86292.1"/>
    </source>
</evidence>
<feature type="domain" description="VOC" evidence="1">
    <location>
        <begin position="2"/>
        <end position="119"/>
    </location>
</feature>
<dbReference type="Proteomes" id="UP000030403">
    <property type="component" value="Unassembled WGS sequence"/>
</dbReference>
<evidence type="ECO:0000313" key="3">
    <source>
        <dbReference type="Proteomes" id="UP000030403"/>
    </source>
</evidence>
<accession>A0A0A5HRN5</accession>
<dbReference type="InterPro" id="IPR037523">
    <property type="entry name" value="VOC_core"/>
</dbReference>
<dbReference type="Pfam" id="PF00903">
    <property type="entry name" value="Glyoxalase"/>
    <property type="match status" value="1"/>
</dbReference>
<evidence type="ECO:0000259" key="1">
    <source>
        <dbReference type="PROSITE" id="PS51819"/>
    </source>
</evidence>
<proteinExistence type="predicted"/>
<dbReference type="OrthoDB" id="3826308at2"/>
<dbReference type="SUPFAM" id="SSF54593">
    <property type="entry name" value="Glyoxalase/Bleomycin resistance protein/Dihydroxybiphenyl dioxygenase"/>
    <property type="match status" value="1"/>
</dbReference>
<dbReference type="Gene3D" id="3.10.180.10">
    <property type="entry name" value="2,3-Dihydroxybiphenyl 1,2-Dioxygenase, domain 1"/>
    <property type="match status" value="1"/>
</dbReference>
<dbReference type="AlphaFoldDB" id="A0A0A5HRN5"/>
<sequence>MRVCNINIYVSDLDFAIEWYEEVLGLNVASRRNYPTSVFLQHESDTPLVLHKAEKDTDLDIWKDSATILTFEEKNLREKMKDLKERGVIMMNDEPQWFPDGERIAFKDPFGNIHELAEMRSDNKK</sequence>
<comment type="caution">
    <text evidence="2">The sequence shown here is derived from an EMBL/GenBank/DDBJ whole genome shotgun (WGS) entry which is preliminary data.</text>
</comment>
<keyword evidence="3" id="KW-1185">Reference proteome</keyword>
<gene>
    <name evidence="2" type="ORF">N783_12300</name>
</gene>
<dbReference type="STRING" id="1385511.GCA_000425225_03475"/>
<dbReference type="InterPro" id="IPR004360">
    <property type="entry name" value="Glyas_Fos-R_dOase_dom"/>
</dbReference>
<dbReference type="eggNOG" id="COG0346">
    <property type="taxonomic scope" value="Bacteria"/>
</dbReference>
<reference evidence="2 3" key="1">
    <citation type="submission" date="2013-08" db="EMBL/GenBank/DDBJ databases">
        <authorList>
            <person name="Huang J."/>
            <person name="Wang G."/>
        </authorList>
    </citation>
    <scope>NUCLEOTIDE SEQUENCE [LARGE SCALE GENOMIC DNA]</scope>
    <source>
        <strain evidence="2 3">BH030004</strain>
    </source>
</reference>
<dbReference type="RefSeq" id="WP_027447067.1">
    <property type="nucleotide sequence ID" value="NZ_AULJ01000046.1"/>
</dbReference>
<dbReference type="EMBL" id="AVPF01000032">
    <property type="protein sequence ID" value="KGX86292.1"/>
    <property type="molecule type" value="Genomic_DNA"/>
</dbReference>
<name>A0A0A5HRN5_9BACI</name>
<dbReference type="CDD" id="cd06587">
    <property type="entry name" value="VOC"/>
    <property type="match status" value="1"/>
</dbReference>
<dbReference type="PROSITE" id="PS51819">
    <property type="entry name" value="VOC"/>
    <property type="match status" value="1"/>
</dbReference>
<dbReference type="InterPro" id="IPR029068">
    <property type="entry name" value="Glyas_Bleomycin-R_OHBP_Dase"/>
</dbReference>
<protein>
    <recommendedName>
        <fullName evidence="1">VOC domain-containing protein</fullName>
    </recommendedName>
</protein>
<organism evidence="2 3">
    <name type="scientific">Pontibacillus marinus BH030004 = DSM 16465</name>
    <dbReference type="NCBI Taxonomy" id="1385511"/>
    <lineage>
        <taxon>Bacteria</taxon>
        <taxon>Bacillati</taxon>
        <taxon>Bacillota</taxon>
        <taxon>Bacilli</taxon>
        <taxon>Bacillales</taxon>
        <taxon>Bacillaceae</taxon>
        <taxon>Pontibacillus</taxon>
    </lineage>
</organism>